<feature type="compositionally biased region" description="Low complexity" evidence="5">
    <location>
        <begin position="1"/>
        <end position="43"/>
    </location>
</feature>
<feature type="compositionally biased region" description="Basic residues" evidence="5">
    <location>
        <begin position="73"/>
        <end position="86"/>
    </location>
</feature>
<keyword evidence="1" id="KW-0134">Cell wall</keyword>
<reference evidence="8 9" key="1">
    <citation type="submission" date="2017-05" db="EMBL/GenBank/DDBJ databases">
        <authorList>
            <person name="Oh N.-S."/>
        </authorList>
    </citation>
    <scope>NUCLEOTIDE SEQUENCE [LARGE SCALE GENOMIC DNA]</scope>
    <source>
        <strain evidence="8 9">4M13</strain>
    </source>
</reference>
<feature type="domain" description="Gram-positive cocci surface proteins LPxTG" evidence="7">
    <location>
        <begin position="86"/>
        <end position="122"/>
    </location>
</feature>
<keyword evidence="3" id="KW-0732">Signal</keyword>
<gene>
    <name evidence="8" type="ORF">CCE30_06795</name>
</gene>
<evidence type="ECO:0000313" key="9">
    <source>
        <dbReference type="Proteomes" id="UP000195798"/>
    </source>
</evidence>
<keyword evidence="4" id="KW-0572">Peptidoglycan-anchor</keyword>
<dbReference type="EMBL" id="CP021427">
    <property type="protein sequence ID" value="ART98616.1"/>
    <property type="molecule type" value="Genomic_DNA"/>
</dbReference>
<dbReference type="NCBIfam" id="TIGR01167">
    <property type="entry name" value="LPXTG_anchor"/>
    <property type="match status" value="1"/>
</dbReference>
<evidence type="ECO:0000256" key="3">
    <source>
        <dbReference type="ARBA" id="ARBA00022729"/>
    </source>
</evidence>
<keyword evidence="6" id="KW-0472">Membrane</keyword>
<feature type="compositionally biased region" description="Low complexity" evidence="5">
    <location>
        <begin position="89"/>
        <end position="100"/>
    </location>
</feature>
<dbReference type="AlphaFoldDB" id="A0AB33CI80"/>
<feature type="compositionally biased region" description="Polar residues" evidence="5">
    <location>
        <begin position="49"/>
        <end position="72"/>
    </location>
</feature>
<accession>A0AB33CI80</accession>
<evidence type="ECO:0000259" key="7">
    <source>
        <dbReference type="PROSITE" id="PS50847"/>
    </source>
</evidence>
<evidence type="ECO:0000256" key="4">
    <source>
        <dbReference type="ARBA" id="ARBA00023088"/>
    </source>
</evidence>
<evidence type="ECO:0000256" key="5">
    <source>
        <dbReference type="SAM" id="MobiDB-lite"/>
    </source>
</evidence>
<dbReference type="Proteomes" id="UP000195798">
    <property type="component" value="Chromosome"/>
</dbReference>
<keyword evidence="2" id="KW-0964">Secreted</keyword>
<keyword evidence="6" id="KW-1133">Transmembrane helix</keyword>
<keyword evidence="6" id="KW-0812">Transmembrane</keyword>
<feature type="region of interest" description="Disordered" evidence="5">
    <location>
        <begin position="1"/>
        <end position="100"/>
    </location>
</feature>
<proteinExistence type="predicted"/>
<protein>
    <recommendedName>
        <fullName evidence="7">Gram-positive cocci surface proteins LPxTG domain-containing protein</fullName>
    </recommendedName>
</protein>
<dbReference type="Pfam" id="PF00746">
    <property type="entry name" value="Gram_pos_anchor"/>
    <property type="match status" value="1"/>
</dbReference>
<evidence type="ECO:0000256" key="2">
    <source>
        <dbReference type="ARBA" id="ARBA00022525"/>
    </source>
</evidence>
<evidence type="ECO:0000256" key="1">
    <source>
        <dbReference type="ARBA" id="ARBA00022512"/>
    </source>
</evidence>
<name>A0AB33CI80_LACGS</name>
<sequence>MSNSISQSTSISTHSEVIESTSETNSNTNNSESINSTTNPSISRPAESVSEQTSVNITPEKQPAESTEQQVSAKKHRVRTNTRRKLPQTGASTNSSSLLGLLATAVGGLLGLRRKKNRKRRR</sequence>
<dbReference type="PROSITE" id="PS50847">
    <property type="entry name" value="GRAM_POS_ANCHORING"/>
    <property type="match status" value="1"/>
</dbReference>
<dbReference type="InterPro" id="IPR019931">
    <property type="entry name" value="LPXTG_anchor"/>
</dbReference>
<evidence type="ECO:0000256" key="6">
    <source>
        <dbReference type="SAM" id="Phobius"/>
    </source>
</evidence>
<organism evidence="8 9">
    <name type="scientific">Lactobacillus gasseri</name>
    <dbReference type="NCBI Taxonomy" id="1596"/>
    <lineage>
        <taxon>Bacteria</taxon>
        <taxon>Bacillati</taxon>
        <taxon>Bacillota</taxon>
        <taxon>Bacilli</taxon>
        <taxon>Lactobacillales</taxon>
        <taxon>Lactobacillaceae</taxon>
        <taxon>Lactobacillus</taxon>
    </lineage>
</organism>
<evidence type="ECO:0000313" key="8">
    <source>
        <dbReference type="EMBL" id="ART98616.1"/>
    </source>
</evidence>
<feature type="transmembrane region" description="Helical" evidence="6">
    <location>
        <begin position="95"/>
        <end position="112"/>
    </location>
</feature>